<dbReference type="GO" id="GO:0005694">
    <property type="term" value="C:chromosome"/>
    <property type="evidence" value="ECO:0007669"/>
    <property type="project" value="UniProtKB-SubCell"/>
</dbReference>
<accession>A0AAN8WCU6</accession>
<dbReference type="Gene3D" id="2.170.270.10">
    <property type="entry name" value="SET domain"/>
    <property type="match status" value="1"/>
</dbReference>
<evidence type="ECO:0000256" key="4">
    <source>
        <dbReference type="ARBA" id="ARBA00022679"/>
    </source>
</evidence>
<dbReference type="PROSITE" id="PS50280">
    <property type="entry name" value="SET"/>
    <property type="match status" value="1"/>
</dbReference>
<feature type="domain" description="Post-SET" evidence="9">
    <location>
        <begin position="116"/>
        <end position="132"/>
    </location>
</feature>
<dbReference type="SUPFAM" id="SSF82199">
    <property type="entry name" value="SET domain"/>
    <property type="match status" value="1"/>
</dbReference>
<keyword evidence="11" id="KW-1185">Reference proteome</keyword>
<dbReference type="InterPro" id="IPR001214">
    <property type="entry name" value="SET_dom"/>
</dbReference>
<evidence type="ECO:0000256" key="2">
    <source>
        <dbReference type="ARBA" id="ARBA00022454"/>
    </source>
</evidence>
<proteinExistence type="predicted"/>
<dbReference type="GO" id="GO:0008168">
    <property type="term" value="F:methyltransferase activity"/>
    <property type="evidence" value="ECO:0007669"/>
    <property type="project" value="UniProtKB-KW"/>
</dbReference>
<dbReference type="EMBL" id="JBAMMX010000003">
    <property type="protein sequence ID" value="KAK6944203.1"/>
    <property type="molecule type" value="Genomic_DNA"/>
</dbReference>
<dbReference type="SMART" id="SM00317">
    <property type="entry name" value="SET"/>
    <property type="match status" value="1"/>
</dbReference>
<evidence type="ECO:0000256" key="3">
    <source>
        <dbReference type="ARBA" id="ARBA00022603"/>
    </source>
</evidence>
<organism evidence="10 11">
    <name type="scientific">Dillenia turbinata</name>
    <dbReference type="NCBI Taxonomy" id="194707"/>
    <lineage>
        <taxon>Eukaryota</taxon>
        <taxon>Viridiplantae</taxon>
        <taxon>Streptophyta</taxon>
        <taxon>Embryophyta</taxon>
        <taxon>Tracheophyta</taxon>
        <taxon>Spermatophyta</taxon>
        <taxon>Magnoliopsida</taxon>
        <taxon>eudicotyledons</taxon>
        <taxon>Gunneridae</taxon>
        <taxon>Pentapetalae</taxon>
        <taxon>Dilleniales</taxon>
        <taxon>Dilleniaceae</taxon>
        <taxon>Dillenia</taxon>
    </lineage>
</organism>
<protein>
    <submittedName>
        <fullName evidence="10">SET domain</fullName>
    </submittedName>
</protein>
<evidence type="ECO:0000256" key="5">
    <source>
        <dbReference type="ARBA" id="ARBA00022691"/>
    </source>
</evidence>
<keyword evidence="4" id="KW-0808">Transferase</keyword>
<dbReference type="Proteomes" id="UP001370490">
    <property type="component" value="Unassembled WGS sequence"/>
</dbReference>
<keyword evidence="3" id="KW-0489">Methyltransferase</keyword>
<keyword evidence="2" id="KW-0158">Chromosome</keyword>
<dbReference type="InterPro" id="IPR046341">
    <property type="entry name" value="SET_dom_sf"/>
</dbReference>
<evidence type="ECO:0000259" key="9">
    <source>
        <dbReference type="PROSITE" id="PS50868"/>
    </source>
</evidence>
<dbReference type="InterPro" id="IPR003616">
    <property type="entry name" value="Post-SET_dom"/>
</dbReference>
<evidence type="ECO:0000256" key="1">
    <source>
        <dbReference type="ARBA" id="ARBA00004286"/>
    </source>
</evidence>
<evidence type="ECO:0000313" key="10">
    <source>
        <dbReference type="EMBL" id="KAK6944203.1"/>
    </source>
</evidence>
<sequence length="136" mass="15214">MVWRKGWCLFAEELIQKGQFVCEYAGEVLTTPEVRRRQIMYDELALVACSRINIDATRIGNVARFIYHSCDGGNLLTKVVRIAGALLHRLCFFASKNIEKDEELSFSYGDTTLKPNGFPCFCGSSCCSGTLPSENT</sequence>
<evidence type="ECO:0000256" key="7">
    <source>
        <dbReference type="ARBA" id="ARBA00022833"/>
    </source>
</evidence>
<dbReference type="GO" id="GO:0032259">
    <property type="term" value="P:methylation"/>
    <property type="evidence" value="ECO:0007669"/>
    <property type="project" value="UniProtKB-KW"/>
</dbReference>
<dbReference type="Pfam" id="PF00856">
    <property type="entry name" value="SET"/>
    <property type="match status" value="1"/>
</dbReference>
<evidence type="ECO:0000256" key="6">
    <source>
        <dbReference type="ARBA" id="ARBA00022723"/>
    </source>
</evidence>
<dbReference type="GO" id="GO:0046872">
    <property type="term" value="F:metal ion binding"/>
    <property type="evidence" value="ECO:0007669"/>
    <property type="project" value="UniProtKB-KW"/>
</dbReference>
<dbReference type="PANTHER" id="PTHR46223:SF3">
    <property type="entry name" value="HISTONE-LYSINE N-METHYLTRANSFERASE SET-23"/>
    <property type="match status" value="1"/>
</dbReference>
<dbReference type="InterPro" id="IPR050973">
    <property type="entry name" value="H3K9_Histone-Lys_N-MTase"/>
</dbReference>
<dbReference type="PROSITE" id="PS50868">
    <property type="entry name" value="POST_SET"/>
    <property type="match status" value="1"/>
</dbReference>
<gene>
    <name evidence="10" type="ORF">RJ641_025305</name>
</gene>
<reference evidence="10 11" key="1">
    <citation type="submission" date="2023-12" db="EMBL/GenBank/DDBJ databases">
        <title>A high-quality genome assembly for Dillenia turbinata (Dilleniales).</title>
        <authorList>
            <person name="Chanderbali A."/>
        </authorList>
    </citation>
    <scope>NUCLEOTIDE SEQUENCE [LARGE SCALE GENOMIC DNA]</scope>
    <source>
        <strain evidence="10">LSX21</strain>
        <tissue evidence="10">Leaf</tissue>
    </source>
</reference>
<comment type="caution">
    <text evidence="10">The sequence shown here is derived from an EMBL/GenBank/DDBJ whole genome shotgun (WGS) entry which is preliminary data.</text>
</comment>
<keyword evidence="6" id="KW-0479">Metal-binding</keyword>
<keyword evidence="5" id="KW-0949">S-adenosyl-L-methionine</keyword>
<dbReference type="AlphaFoldDB" id="A0AAN8WCU6"/>
<dbReference type="PANTHER" id="PTHR46223">
    <property type="entry name" value="HISTONE-LYSINE N-METHYLTRANSFERASE SUV39H"/>
    <property type="match status" value="1"/>
</dbReference>
<comment type="subcellular location">
    <subcellularLocation>
        <location evidence="1">Chromosome</location>
    </subcellularLocation>
</comment>
<evidence type="ECO:0000313" key="11">
    <source>
        <dbReference type="Proteomes" id="UP001370490"/>
    </source>
</evidence>
<feature type="domain" description="SET" evidence="8">
    <location>
        <begin position="1"/>
        <end position="109"/>
    </location>
</feature>
<name>A0AAN8WCU6_9MAGN</name>
<keyword evidence="7" id="KW-0862">Zinc</keyword>
<evidence type="ECO:0000259" key="8">
    <source>
        <dbReference type="PROSITE" id="PS50280"/>
    </source>
</evidence>